<evidence type="ECO:0000313" key="2">
    <source>
        <dbReference type="Proteomes" id="UP000184287"/>
    </source>
</evidence>
<reference evidence="2" key="1">
    <citation type="submission" date="2016-11" db="EMBL/GenBank/DDBJ databases">
        <authorList>
            <person name="Varghese N."/>
            <person name="Submissions S."/>
        </authorList>
    </citation>
    <scope>NUCLEOTIDE SEQUENCE [LARGE SCALE GENOMIC DNA]</scope>
    <source>
        <strain evidence="2">DSM 16990</strain>
    </source>
</reference>
<name>A0A1M5BDY8_9SPHI</name>
<gene>
    <name evidence="1" type="ORF">SAMN04488522_1021152</name>
</gene>
<dbReference type="Proteomes" id="UP000184287">
    <property type="component" value="Unassembled WGS sequence"/>
</dbReference>
<dbReference type="STRING" id="288992.SAMN04488522_1021152"/>
<dbReference type="AlphaFoldDB" id="A0A1M5BDY8"/>
<proteinExistence type="predicted"/>
<organism evidence="1 2">
    <name type="scientific">Pedobacter caeni</name>
    <dbReference type="NCBI Taxonomy" id="288992"/>
    <lineage>
        <taxon>Bacteria</taxon>
        <taxon>Pseudomonadati</taxon>
        <taxon>Bacteroidota</taxon>
        <taxon>Sphingobacteriia</taxon>
        <taxon>Sphingobacteriales</taxon>
        <taxon>Sphingobacteriaceae</taxon>
        <taxon>Pedobacter</taxon>
    </lineage>
</organism>
<accession>A0A1M5BDY8</accession>
<sequence>MIYNNLATSTMNKSFQKQIRFTGTVELSADVARSVANGRLMSRSKRVWSSTAKENKFKGMAENLEIVQPLIIPGYKIRG</sequence>
<evidence type="ECO:0000313" key="1">
    <source>
        <dbReference type="EMBL" id="SHF40741.1"/>
    </source>
</evidence>
<protein>
    <submittedName>
        <fullName evidence="1">Uncharacterized protein</fullName>
    </submittedName>
</protein>
<dbReference type="EMBL" id="FQUQ01000002">
    <property type="protein sequence ID" value="SHF40741.1"/>
    <property type="molecule type" value="Genomic_DNA"/>
</dbReference>
<keyword evidence="2" id="KW-1185">Reference proteome</keyword>